<dbReference type="AlphaFoldDB" id="A0A8H3J2I9"/>
<dbReference type="InterPro" id="IPR002974">
    <property type="entry name" value="Cyt_P450_E_CYP52_ascomycetes"/>
</dbReference>
<dbReference type="PRINTS" id="PR01239">
    <property type="entry name" value="EP450IICYP52"/>
</dbReference>
<comment type="similarity">
    <text evidence="2 8">Belongs to the cytochrome P450 family.</text>
</comment>
<proteinExistence type="inferred from homology"/>
<evidence type="ECO:0000313" key="9">
    <source>
        <dbReference type="EMBL" id="CAF9939532.1"/>
    </source>
</evidence>
<dbReference type="GO" id="GO:0020037">
    <property type="term" value="F:heme binding"/>
    <property type="evidence" value="ECO:0007669"/>
    <property type="project" value="InterPro"/>
</dbReference>
<dbReference type="GO" id="GO:0016712">
    <property type="term" value="F:oxidoreductase activity, acting on paired donors, with incorporation or reduction of molecular oxygen, reduced flavin or flavoprotein as one donor, and incorporation of one atom of oxygen"/>
    <property type="evidence" value="ECO:0007669"/>
    <property type="project" value="InterPro"/>
</dbReference>
<dbReference type="SUPFAM" id="SSF48264">
    <property type="entry name" value="Cytochrome P450"/>
    <property type="match status" value="1"/>
</dbReference>
<evidence type="ECO:0008006" key="11">
    <source>
        <dbReference type="Google" id="ProtNLM"/>
    </source>
</evidence>
<sequence length="478" mass="53401">MTFLSLGIGCSLAAFILTRIISIVIAKRRCQAEAARQGCKPAPAIPNLGFLGLTRILDYLKATREERGPPQFVDAMNELGTSGEVHTARVQVLGSEVLVTRDPENVKAIYATHASSFEIGASRAGCFEPLLGLGIFTQRGEPWRHSRALLRPQFSREQISDMDLEERHVNALSAVLKTGTDGWTDVVDLQPMFLKMTLELMTEFLYGHLPLQIGQKTDAPDREEFGYHFDAGKGYLGTRLALGKWHWLVNSQAFSRHCEKVHQYADYFVTAKLQLGPKKPATKMEPQEPATKGKFVLLDELAKHTDNALEIRSETLNVLSAGRDTTASLLSWIFYFLSRHPRVFERLRTAVLAEIGTDASSIEFTKLRSCHYLQHCINEALRMTGIVPTMERESLEDTVLPRGGGPDGTSPVFLAKGQRVMISIYAMQQRPDIWGDDPGVFRPERWEDRKAGFEFIPFGGGPRKCVGREFGPPCKPQP</sequence>
<evidence type="ECO:0000256" key="5">
    <source>
        <dbReference type="ARBA" id="ARBA00023002"/>
    </source>
</evidence>
<evidence type="ECO:0000256" key="4">
    <source>
        <dbReference type="ARBA" id="ARBA00022723"/>
    </source>
</evidence>
<comment type="caution">
    <text evidence="9">The sequence shown here is derived from an EMBL/GenBank/DDBJ whole genome shotgun (WGS) entry which is preliminary data.</text>
</comment>
<organism evidence="9 10">
    <name type="scientific">Alectoria fallacina</name>
    <dbReference type="NCBI Taxonomy" id="1903189"/>
    <lineage>
        <taxon>Eukaryota</taxon>
        <taxon>Fungi</taxon>
        <taxon>Dikarya</taxon>
        <taxon>Ascomycota</taxon>
        <taxon>Pezizomycotina</taxon>
        <taxon>Lecanoromycetes</taxon>
        <taxon>OSLEUM clade</taxon>
        <taxon>Lecanoromycetidae</taxon>
        <taxon>Lecanorales</taxon>
        <taxon>Lecanorineae</taxon>
        <taxon>Parmeliaceae</taxon>
        <taxon>Alectoria</taxon>
    </lineage>
</organism>
<dbReference type="InterPro" id="IPR036396">
    <property type="entry name" value="Cyt_P450_sf"/>
</dbReference>
<keyword evidence="7 8" id="KW-0503">Monooxygenase</keyword>
<accession>A0A8H3J2I9</accession>
<dbReference type="Gene3D" id="1.10.630.10">
    <property type="entry name" value="Cytochrome P450"/>
    <property type="match status" value="1"/>
</dbReference>
<reference evidence="9" key="1">
    <citation type="submission" date="2021-03" db="EMBL/GenBank/DDBJ databases">
        <authorList>
            <person name="Tagirdzhanova G."/>
        </authorList>
    </citation>
    <scope>NUCLEOTIDE SEQUENCE</scope>
</reference>
<comment type="cofactor">
    <cofactor evidence="1">
        <name>heme</name>
        <dbReference type="ChEBI" id="CHEBI:30413"/>
    </cofactor>
</comment>
<evidence type="ECO:0000256" key="2">
    <source>
        <dbReference type="ARBA" id="ARBA00010617"/>
    </source>
</evidence>
<keyword evidence="4 8" id="KW-0479">Metal-binding</keyword>
<protein>
    <recommendedName>
        <fullName evidence="11">Cytochrome P450</fullName>
    </recommendedName>
</protein>
<dbReference type="EMBL" id="CAJPDR010000554">
    <property type="protein sequence ID" value="CAF9939532.1"/>
    <property type="molecule type" value="Genomic_DNA"/>
</dbReference>
<evidence type="ECO:0000256" key="8">
    <source>
        <dbReference type="RuleBase" id="RU000461"/>
    </source>
</evidence>
<keyword evidence="5 8" id="KW-0560">Oxidoreductase</keyword>
<evidence type="ECO:0000256" key="7">
    <source>
        <dbReference type="ARBA" id="ARBA00023033"/>
    </source>
</evidence>
<keyword evidence="6 8" id="KW-0408">Iron</keyword>
<dbReference type="PANTHER" id="PTHR24287:SF1">
    <property type="entry name" value="P450, PUTATIVE (EUROFUNG)-RELATED"/>
    <property type="match status" value="1"/>
</dbReference>
<dbReference type="Pfam" id="PF00067">
    <property type="entry name" value="p450"/>
    <property type="match status" value="1"/>
</dbReference>
<evidence type="ECO:0000256" key="6">
    <source>
        <dbReference type="ARBA" id="ARBA00023004"/>
    </source>
</evidence>
<dbReference type="CDD" id="cd11063">
    <property type="entry name" value="CYP52"/>
    <property type="match status" value="1"/>
</dbReference>
<evidence type="ECO:0000256" key="3">
    <source>
        <dbReference type="ARBA" id="ARBA00022617"/>
    </source>
</evidence>
<dbReference type="InterPro" id="IPR047146">
    <property type="entry name" value="Cyt_P450_E_CYP52_fungi"/>
</dbReference>
<dbReference type="InterPro" id="IPR017972">
    <property type="entry name" value="Cyt_P450_CS"/>
</dbReference>
<dbReference type="PRINTS" id="PR00385">
    <property type="entry name" value="P450"/>
</dbReference>
<keyword evidence="3 8" id="KW-0349">Heme</keyword>
<dbReference type="PROSITE" id="PS00086">
    <property type="entry name" value="CYTOCHROME_P450"/>
    <property type="match status" value="1"/>
</dbReference>
<name>A0A8H3J2I9_9LECA</name>
<dbReference type="Proteomes" id="UP000664203">
    <property type="component" value="Unassembled WGS sequence"/>
</dbReference>
<dbReference type="GO" id="GO:0005506">
    <property type="term" value="F:iron ion binding"/>
    <property type="evidence" value="ECO:0007669"/>
    <property type="project" value="InterPro"/>
</dbReference>
<keyword evidence="10" id="KW-1185">Reference proteome</keyword>
<evidence type="ECO:0000313" key="10">
    <source>
        <dbReference type="Proteomes" id="UP000664203"/>
    </source>
</evidence>
<dbReference type="InterPro" id="IPR001128">
    <property type="entry name" value="Cyt_P450"/>
</dbReference>
<dbReference type="OrthoDB" id="1470350at2759"/>
<gene>
    <name evidence="9" type="ORF">ALECFALPRED_008162</name>
</gene>
<evidence type="ECO:0000256" key="1">
    <source>
        <dbReference type="ARBA" id="ARBA00001971"/>
    </source>
</evidence>
<dbReference type="PANTHER" id="PTHR24287">
    <property type="entry name" value="P450, PUTATIVE (EUROFUNG)-RELATED"/>
    <property type="match status" value="1"/>
</dbReference>